<name>A0A139AH74_GONPJ</name>
<gene>
    <name evidence="1" type="ORF">M427DRAFT_56026</name>
</gene>
<protein>
    <submittedName>
        <fullName evidence="1">Uncharacterized protein</fullName>
    </submittedName>
</protein>
<sequence>MHSIQLPLPFDRQLPARGSLESSILHGGTLHESELHYVHRFISNFNGHRLNAQENASYCRDTQVRAMGVRNICGPPTSP</sequence>
<accession>A0A139AH74</accession>
<evidence type="ECO:0000313" key="2">
    <source>
        <dbReference type="Proteomes" id="UP000070544"/>
    </source>
</evidence>
<dbReference type="Proteomes" id="UP000070544">
    <property type="component" value="Unassembled WGS sequence"/>
</dbReference>
<dbReference type="EMBL" id="KQ965756">
    <property type="protein sequence ID" value="KXS16137.1"/>
    <property type="molecule type" value="Genomic_DNA"/>
</dbReference>
<evidence type="ECO:0000313" key="1">
    <source>
        <dbReference type="EMBL" id="KXS16137.1"/>
    </source>
</evidence>
<proteinExistence type="predicted"/>
<dbReference type="OrthoDB" id="10254221at2759"/>
<reference evidence="1 2" key="1">
    <citation type="journal article" date="2015" name="Genome Biol. Evol.">
        <title>Phylogenomic analyses indicate that early fungi evolved digesting cell walls of algal ancestors of land plants.</title>
        <authorList>
            <person name="Chang Y."/>
            <person name="Wang S."/>
            <person name="Sekimoto S."/>
            <person name="Aerts A.L."/>
            <person name="Choi C."/>
            <person name="Clum A."/>
            <person name="LaButti K.M."/>
            <person name="Lindquist E.A."/>
            <person name="Yee Ngan C."/>
            <person name="Ohm R.A."/>
            <person name="Salamov A.A."/>
            <person name="Grigoriev I.V."/>
            <person name="Spatafora J.W."/>
            <person name="Berbee M.L."/>
        </authorList>
    </citation>
    <scope>NUCLEOTIDE SEQUENCE [LARGE SCALE GENOMIC DNA]</scope>
    <source>
        <strain evidence="1 2">JEL478</strain>
    </source>
</reference>
<keyword evidence="2" id="KW-1185">Reference proteome</keyword>
<organism evidence="1 2">
    <name type="scientific">Gonapodya prolifera (strain JEL478)</name>
    <name type="common">Monoblepharis prolifera</name>
    <dbReference type="NCBI Taxonomy" id="1344416"/>
    <lineage>
        <taxon>Eukaryota</taxon>
        <taxon>Fungi</taxon>
        <taxon>Fungi incertae sedis</taxon>
        <taxon>Chytridiomycota</taxon>
        <taxon>Chytridiomycota incertae sedis</taxon>
        <taxon>Monoblepharidomycetes</taxon>
        <taxon>Monoblepharidales</taxon>
        <taxon>Gonapodyaceae</taxon>
        <taxon>Gonapodya</taxon>
    </lineage>
</organism>
<dbReference type="AlphaFoldDB" id="A0A139AH74"/>